<organism evidence="1 2">
    <name type="scientific">Salinimicrobium oceani</name>
    <dbReference type="NCBI Taxonomy" id="2722702"/>
    <lineage>
        <taxon>Bacteria</taxon>
        <taxon>Pseudomonadati</taxon>
        <taxon>Bacteroidota</taxon>
        <taxon>Flavobacteriia</taxon>
        <taxon>Flavobacteriales</taxon>
        <taxon>Flavobacteriaceae</taxon>
        <taxon>Salinimicrobium</taxon>
    </lineage>
</organism>
<proteinExistence type="predicted"/>
<evidence type="ECO:0000313" key="1">
    <source>
        <dbReference type="EMBL" id="NJW54631.1"/>
    </source>
</evidence>
<dbReference type="Pfam" id="PF01041">
    <property type="entry name" value="DegT_DnrJ_EryC1"/>
    <property type="match status" value="1"/>
</dbReference>
<dbReference type="RefSeq" id="WP_168139538.1">
    <property type="nucleotide sequence ID" value="NZ_JAAVJR010000349.1"/>
</dbReference>
<dbReference type="InterPro" id="IPR015422">
    <property type="entry name" value="PyrdxlP-dep_Trfase_small"/>
</dbReference>
<reference evidence="1 2" key="1">
    <citation type="submission" date="2020-03" db="EMBL/GenBank/DDBJ databases">
        <title>Salinimicrobium sp. nov, isolated from SCS.</title>
        <authorList>
            <person name="Cao W.R."/>
        </authorList>
    </citation>
    <scope>NUCLEOTIDE SEQUENCE [LARGE SCALE GENOMIC DNA]</scope>
    <source>
        <strain evidence="2">J15B91</strain>
    </source>
</reference>
<keyword evidence="1" id="KW-0032">Aminotransferase</keyword>
<protein>
    <submittedName>
        <fullName evidence="1">DegT/DnrJ/EryC1/StrS aminotransferase family protein</fullName>
    </submittedName>
</protein>
<name>A0ABX1D6C1_9FLAO</name>
<evidence type="ECO:0000313" key="2">
    <source>
        <dbReference type="Proteomes" id="UP000703674"/>
    </source>
</evidence>
<feature type="non-terminal residue" evidence="1">
    <location>
        <position position="1"/>
    </location>
</feature>
<keyword evidence="2" id="KW-1185">Reference proteome</keyword>
<dbReference type="SUPFAM" id="SSF53383">
    <property type="entry name" value="PLP-dependent transferases"/>
    <property type="match status" value="1"/>
</dbReference>
<dbReference type="InterPro" id="IPR015424">
    <property type="entry name" value="PyrdxlP-dep_Trfase"/>
</dbReference>
<sequence>PFGIYYPIPLHSQKAYKDERYNEADFPVTNQLVQEVISLPMHTELDDEQIDYITGNIKEFLNQ</sequence>
<dbReference type="Proteomes" id="UP000703674">
    <property type="component" value="Unassembled WGS sequence"/>
</dbReference>
<comment type="caution">
    <text evidence="1">The sequence shown here is derived from an EMBL/GenBank/DDBJ whole genome shotgun (WGS) entry which is preliminary data.</text>
</comment>
<keyword evidence="1" id="KW-0808">Transferase</keyword>
<dbReference type="Gene3D" id="3.90.1150.10">
    <property type="entry name" value="Aspartate Aminotransferase, domain 1"/>
    <property type="match status" value="1"/>
</dbReference>
<accession>A0ABX1D6C1</accession>
<dbReference type="InterPro" id="IPR000653">
    <property type="entry name" value="DegT/StrS_aminotransferase"/>
</dbReference>
<gene>
    <name evidence="1" type="ORF">HC175_17105</name>
</gene>
<dbReference type="EMBL" id="JAAVJR010000349">
    <property type="protein sequence ID" value="NJW54631.1"/>
    <property type="molecule type" value="Genomic_DNA"/>
</dbReference>
<dbReference type="GO" id="GO:0008483">
    <property type="term" value="F:transaminase activity"/>
    <property type="evidence" value="ECO:0007669"/>
    <property type="project" value="UniProtKB-KW"/>
</dbReference>